<dbReference type="KEGG" id="bcoh:BC6307_21040"/>
<dbReference type="AlphaFoldDB" id="A0A223KW41"/>
<dbReference type="PROSITE" id="PS51184">
    <property type="entry name" value="JMJC"/>
    <property type="match status" value="1"/>
</dbReference>
<evidence type="ECO:0000259" key="1">
    <source>
        <dbReference type="PROSITE" id="PS51184"/>
    </source>
</evidence>
<dbReference type="SMART" id="SM00558">
    <property type="entry name" value="JmjC"/>
    <property type="match status" value="1"/>
</dbReference>
<dbReference type="Proteomes" id="UP000215224">
    <property type="component" value="Chromosome"/>
</dbReference>
<dbReference type="InterPro" id="IPR050910">
    <property type="entry name" value="JMJD6_ArgDemeth/LysHydrox"/>
</dbReference>
<keyword evidence="3" id="KW-1185">Reference proteome</keyword>
<dbReference type="EMBL" id="CP018866">
    <property type="protein sequence ID" value="AST93574.1"/>
    <property type="molecule type" value="Genomic_DNA"/>
</dbReference>
<evidence type="ECO:0000313" key="2">
    <source>
        <dbReference type="EMBL" id="AST93574.1"/>
    </source>
</evidence>
<dbReference type="RefSeq" id="WP_066415131.1">
    <property type="nucleotide sequence ID" value="NZ_CP018866.1"/>
</dbReference>
<sequence length="258" mass="29955">MSREIKSIKEIRNLNDITMETLKAPFIIRNFLSQEMSERILSQHILSFKNSNKLLSASRKNGSETRFFDFAEYIIYMNRDNESDPWYASNLNDKEIIDGVMEHIDLPKTFDNWLDALPDEVKPYWLWVFLGPSASSTKLHIDVMMSSAWNLLYSGLKKWKFLSPSESIQQNILGESYQPYFNSETFEIDVLQRPGDLVFTPSGWAHEVVNVKSTVSITGNFINESNYSLAKQYLEERQKIDWLKVMNKLESINIGGDI</sequence>
<accession>A0A223KW41</accession>
<organism evidence="2 3">
    <name type="scientific">Sutcliffiella cohnii</name>
    <dbReference type="NCBI Taxonomy" id="33932"/>
    <lineage>
        <taxon>Bacteria</taxon>
        <taxon>Bacillati</taxon>
        <taxon>Bacillota</taxon>
        <taxon>Bacilli</taxon>
        <taxon>Bacillales</taxon>
        <taxon>Bacillaceae</taxon>
        <taxon>Sutcliffiella</taxon>
    </lineage>
</organism>
<gene>
    <name evidence="2" type="ORF">BC6307_21040</name>
</gene>
<dbReference type="Pfam" id="PF02373">
    <property type="entry name" value="JmjC"/>
    <property type="match status" value="1"/>
</dbReference>
<protein>
    <recommendedName>
        <fullName evidence="1">JmjC domain-containing protein</fullName>
    </recommendedName>
</protein>
<dbReference type="STRING" id="1314751.GCA_001591425_01890"/>
<proteinExistence type="predicted"/>
<dbReference type="Gene3D" id="2.60.120.650">
    <property type="entry name" value="Cupin"/>
    <property type="match status" value="1"/>
</dbReference>
<name>A0A223KW41_9BACI</name>
<dbReference type="PANTHER" id="PTHR12480">
    <property type="entry name" value="ARGININE DEMETHYLASE AND LYSYL-HYDROXYLASE JMJD"/>
    <property type="match status" value="1"/>
</dbReference>
<dbReference type="SUPFAM" id="SSF51197">
    <property type="entry name" value="Clavaminate synthase-like"/>
    <property type="match status" value="1"/>
</dbReference>
<evidence type="ECO:0000313" key="3">
    <source>
        <dbReference type="Proteomes" id="UP000215224"/>
    </source>
</evidence>
<feature type="domain" description="JmjC" evidence="1">
    <location>
        <begin position="80"/>
        <end position="238"/>
    </location>
</feature>
<dbReference type="InterPro" id="IPR003347">
    <property type="entry name" value="JmjC_dom"/>
</dbReference>
<reference evidence="2 3" key="1">
    <citation type="submission" date="2016-12" db="EMBL/GenBank/DDBJ databases">
        <title>The whole genome sequencing and assembly of Bacillus cohnii DSM 6307T strain.</title>
        <authorList>
            <person name="Lee Y.-J."/>
            <person name="Yi H."/>
            <person name="Bahn Y.-S."/>
            <person name="Kim J.F."/>
            <person name="Lee D.-W."/>
        </authorList>
    </citation>
    <scope>NUCLEOTIDE SEQUENCE [LARGE SCALE GENOMIC DNA]</scope>
    <source>
        <strain evidence="2 3">DSM 6307</strain>
    </source>
</reference>